<proteinExistence type="predicted"/>
<sequence length="130" mass="14546">MGTGYRRKKRETKYGSYRTLNDDAYCSDMDDLCDPDFYLNYTSPPAPKPAAPKPPERTSKSALEQRYHGGAKSVQLPRKTYQPVEAFTDPLDDILASTAPSATSCVDLRDRDNHRSRNCRSIAALTGPTR</sequence>
<accession>A0A2G9V2R0</accession>
<dbReference type="Proteomes" id="UP000230423">
    <property type="component" value="Unassembled WGS sequence"/>
</dbReference>
<gene>
    <name evidence="2" type="ORF">TELCIR_01142</name>
</gene>
<evidence type="ECO:0000313" key="3">
    <source>
        <dbReference type="Proteomes" id="UP000230423"/>
    </source>
</evidence>
<dbReference type="EMBL" id="KZ345030">
    <property type="protein sequence ID" value="PIO76767.1"/>
    <property type="molecule type" value="Genomic_DNA"/>
</dbReference>
<name>A0A2G9V2R0_TELCI</name>
<reference evidence="2 3" key="1">
    <citation type="submission" date="2015-09" db="EMBL/GenBank/DDBJ databases">
        <title>Draft genome of the parasitic nematode Teladorsagia circumcincta isolate WARC Sus (inbred).</title>
        <authorList>
            <person name="Mitreva M."/>
        </authorList>
    </citation>
    <scope>NUCLEOTIDE SEQUENCE [LARGE SCALE GENOMIC DNA]</scope>
    <source>
        <strain evidence="2 3">S</strain>
    </source>
</reference>
<organism evidence="2 3">
    <name type="scientific">Teladorsagia circumcincta</name>
    <name type="common">Brown stomach worm</name>
    <name type="synonym">Ostertagia circumcincta</name>
    <dbReference type="NCBI Taxonomy" id="45464"/>
    <lineage>
        <taxon>Eukaryota</taxon>
        <taxon>Metazoa</taxon>
        <taxon>Ecdysozoa</taxon>
        <taxon>Nematoda</taxon>
        <taxon>Chromadorea</taxon>
        <taxon>Rhabditida</taxon>
        <taxon>Rhabditina</taxon>
        <taxon>Rhabditomorpha</taxon>
        <taxon>Strongyloidea</taxon>
        <taxon>Trichostrongylidae</taxon>
        <taxon>Teladorsagia</taxon>
    </lineage>
</organism>
<evidence type="ECO:0000256" key="1">
    <source>
        <dbReference type="SAM" id="MobiDB-lite"/>
    </source>
</evidence>
<keyword evidence="3" id="KW-1185">Reference proteome</keyword>
<protein>
    <submittedName>
        <fullName evidence="2">Uncharacterized protein</fullName>
    </submittedName>
</protein>
<feature type="compositionally biased region" description="Basic and acidic residues" evidence="1">
    <location>
        <begin position="54"/>
        <end position="67"/>
    </location>
</feature>
<feature type="region of interest" description="Disordered" evidence="1">
    <location>
        <begin position="40"/>
        <end position="78"/>
    </location>
</feature>
<dbReference type="AlphaFoldDB" id="A0A2G9V2R0"/>
<feature type="compositionally biased region" description="Pro residues" evidence="1">
    <location>
        <begin position="44"/>
        <end position="53"/>
    </location>
</feature>
<evidence type="ECO:0000313" key="2">
    <source>
        <dbReference type="EMBL" id="PIO76767.1"/>
    </source>
</evidence>
<dbReference type="OrthoDB" id="5868739at2759"/>